<sequence length="157" mass="17371">MPSVIGFGLCSSLILFLISTVPCVDAHDPIAFNAYNKQHLTMEKNTPTNVVYDAVYYNHGNAYNPVSGFFTAPSSGLYVFTWSSCVASKKVFDAEILVNGNRKGKGNCNNENGSWYENCANTVPLVLWTGDKVNIRTTKADYLEGGEWSSFKGWKVY</sequence>
<proteinExistence type="predicted"/>
<protein>
    <submittedName>
        <fullName evidence="7 8">Cerebellin-3-like</fullName>
    </submittedName>
</protein>
<evidence type="ECO:0000256" key="1">
    <source>
        <dbReference type="ARBA" id="ARBA00004613"/>
    </source>
</evidence>
<dbReference type="Gene3D" id="2.60.120.40">
    <property type="match status" value="1"/>
</dbReference>
<dbReference type="AlphaFoldDB" id="A0A8B8AL07"/>
<dbReference type="RefSeq" id="XP_022291839.1">
    <property type="nucleotide sequence ID" value="XM_022436131.1"/>
</dbReference>
<dbReference type="PRINTS" id="PR00007">
    <property type="entry name" value="COMPLEMNTC1Q"/>
</dbReference>
<dbReference type="PANTHER" id="PTHR22923">
    <property type="entry name" value="CEREBELLIN-RELATED"/>
    <property type="match status" value="1"/>
</dbReference>
<dbReference type="KEGG" id="cvn:111103102"/>
<dbReference type="SMART" id="SM00110">
    <property type="entry name" value="C1Q"/>
    <property type="match status" value="1"/>
</dbReference>
<dbReference type="RefSeq" id="XP_022291836.1">
    <property type="nucleotide sequence ID" value="XM_022436128.1"/>
</dbReference>
<evidence type="ECO:0000313" key="6">
    <source>
        <dbReference type="Proteomes" id="UP000694844"/>
    </source>
</evidence>
<dbReference type="InterPro" id="IPR050822">
    <property type="entry name" value="Cerebellin_Synaptic_Org"/>
</dbReference>
<evidence type="ECO:0000313" key="7">
    <source>
        <dbReference type="RefSeq" id="XP_022291836.1"/>
    </source>
</evidence>
<evidence type="ECO:0000256" key="2">
    <source>
        <dbReference type="ARBA" id="ARBA00022525"/>
    </source>
</evidence>
<dbReference type="OrthoDB" id="6099259at2759"/>
<dbReference type="InterPro" id="IPR001073">
    <property type="entry name" value="C1q_dom"/>
</dbReference>
<dbReference type="SUPFAM" id="SSF49842">
    <property type="entry name" value="TNF-like"/>
    <property type="match status" value="1"/>
</dbReference>
<dbReference type="Proteomes" id="UP000694844">
    <property type="component" value="Chromosome 7"/>
</dbReference>
<dbReference type="InterPro" id="IPR008983">
    <property type="entry name" value="Tumour_necrosis_fac-like_dom"/>
</dbReference>
<dbReference type="GO" id="GO:0005576">
    <property type="term" value="C:extracellular region"/>
    <property type="evidence" value="ECO:0007669"/>
    <property type="project" value="UniProtKB-SubCell"/>
</dbReference>
<feature type="domain" description="C1q" evidence="5">
    <location>
        <begin position="25"/>
        <end position="157"/>
    </location>
</feature>
<name>A0A8B8AL07_CRAVI</name>
<keyword evidence="2" id="KW-0964">Secreted</keyword>
<accession>A0A8B8AL07</accession>
<feature type="chain" id="PRO_5044665865" evidence="4">
    <location>
        <begin position="27"/>
        <end position="157"/>
    </location>
</feature>
<gene>
    <name evidence="7" type="primary">LOC111103100</name>
    <name evidence="8" type="synonym">LOC111103101</name>
    <name evidence="9" type="synonym">LOC111103102</name>
</gene>
<dbReference type="KEGG" id="cvn:111103100"/>
<dbReference type="Pfam" id="PF00386">
    <property type="entry name" value="C1q"/>
    <property type="match status" value="1"/>
</dbReference>
<evidence type="ECO:0000256" key="3">
    <source>
        <dbReference type="ARBA" id="ARBA00022729"/>
    </source>
</evidence>
<dbReference type="KEGG" id="cvn:111103101"/>
<dbReference type="GeneID" id="111103100"/>
<evidence type="ECO:0000313" key="8">
    <source>
        <dbReference type="RefSeq" id="XP_022291837.1"/>
    </source>
</evidence>
<dbReference type="PANTHER" id="PTHR22923:SF116">
    <property type="entry name" value="C1Q DOMAIN-CONTAINING PROTEIN"/>
    <property type="match status" value="1"/>
</dbReference>
<keyword evidence="6" id="KW-1185">Reference proteome</keyword>
<organism evidence="6 7">
    <name type="scientific">Crassostrea virginica</name>
    <name type="common">Eastern oyster</name>
    <dbReference type="NCBI Taxonomy" id="6565"/>
    <lineage>
        <taxon>Eukaryota</taxon>
        <taxon>Metazoa</taxon>
        <taxon>Spiralia</taxon>
        <taxon>Lophotrochozoa</taxon>
        <taxon>Mollusca</taxon>
        <taxon>Bivalvia</taxon>
        <taxon>Autobranchia</taxon>
        <taxon>Pteriomorphia</taxon>
        <taxon>Ostreida</taxon>
        <taxon>Ostreoidea</taxon>
        <taxon>Ostreidae</taxon>
        <taxon>Crassostrea</taxon>
    </lineage>
</organism>
<dbReference type="RefSeq" id="XP_022291837.1">
    <property type="nucleotide sequence ID" value="XM_022436129.1"/>
</dbReference>
<feature type="signal peptide" evidence="4">
    <location>
        <begin position="1"/>
        <end position="26"/>
    </location>
</feature>
<evidence type="ECO:0000313" key="9">
    <source>
        <dbReference type="RefSeq" id="XP_022291839.1"/>
    </source>
</evidence>
<evidence type="ECO:0000256" key="4">
    <source>
        <dbReference type="SAM" id="SignalP"/>
    </source>
</evidence>
<evidence type="ECO:0000259" key="5">
    <source>
        <dbReference type="PROSITE" id="PS50871"/>
    </source>
</evidence>
<reference evidence="7 8" key="1">
    <citation type="submission" date="2025-04" db="UniProtKB">
        <authorList>
            <consortium name="RefSeq"/>
        </authorList>
    </citation>
    <scope>IDENTIFICATION</scope>
    <source>
        <tissue evidence="7 8">Whole sample</tissue>
    </source>
</reference>
<comment type="subcellular location">
    <subcellularLocation>
        <location evidence="1">Secreted</location>
    </subcellularLocation>
</comment>
<dbReference type="PROSITE" id="PS50871">
    <property type="entry name" value="C1Q"/>
    <property type="match status" value="1"/>
</dbReference>
<keyword evidence="3 4" id="KW-0732">Signal</keyword>